<dbReference type="EMBL" id="ML737685">
    <property type="protein sequence ID" value="KAE8363084.1"/>
    <property type="molecule type" value="Genomic_DNA"/>
</dbReference>
<dbReference type="GeneID" id="43651862"/>
<gene>
    <name evidence="2" type="ORF">BDV27DRAFT_130442</name>
</gene>
<evidence type="ECO:0000313" key="3">
    <source>
        <dbReference type="Proteomes" id="UP000326268"/>
    </source>
</evidence>
<sequence length="93" mass="10766">MQLNEAASWGIIITLQYYYPHPWIEMSGNGGPRNKRPIQSVVVYSWVSCKIAMVVVIMGNNNLMDRQKGDTPMQGILWVLHRLHRYQPPNRLS</sequence>
<keyword evidence="1" id="KW-0812">Transmembrane</keyword>
<feature type="transmembrane region" description="Helical" evidence="1">
    <location>
        <begin position="41"/>
        <end position="59"/>
    </location>
</feature>
<accession>A0A5N6ZZP6</accession>
<proteinExistence type="predicted"/>
<dbReference type="AlphaFoldDB" id="A0A5N6ZZP6"/>
<protein>
    <submittedName>
        <fullName evidence="2">Uncharacterized protein</fullName>
    </submittedName>
</protein>
<reference evidence="2 3" key="1">
    <citation type="submission" date="2019-04" db="EMBL/GenBank/DDBJ databases">
        <title>Friends and foes A comparative genomics studyof 23 Aspergillus species from section Flavi.</title>
        <authorList>
            <consortium name="DOE Joint Genome Institute"/>
            <person name="Kjaerbolling I."/>
            <person name="Vesth T."/>
            <person name="Frisvad J.C."/>
            <person name="Nybo J.L."/>
            <person name="Theobald S."/>
            <person name="Kildgaard S."/>
            <person name="Isbrandt T."/>
            <person name="Kuo A."/>
            <person name="Sato A."/>
            <person name="Lyhne E.K."/>
            <person name="Kogle M.E."/>
            <person name="Wiebenga A."/>
            <person name="Kun R.S."/>
            <person name="Lubbers R.J."/>
            <person name="Makela M.R."/>
            <person name="Barry K."/>
            <person name="Chovatia M."/>
            <person name="Clum A."/>
            <person name="Daum C."/>
            <person name="Haridas S."/>
            <person name="He G."/>
            <person name="LaButti K."/>
            <person name="Lipzen A."/>
            <person name="Mondo S."/>
            <person name="Riley R."/>
            <person name="Salamov A."/>
            <person name="Simmons B.A."/>
            <person name="Magnuson J.K."/>
            <person name="Henrissat B."/>
            <person name="Mortensen U.H."/>
            <person name="Larsen T.O."/>
            <person name="Devries R.P."/>
            <person name="Grigoriev I.V."/>
            <person name="Machida M."/>
            <person name="Baker S.E."/>
            <person name="Andersen M.R."/>
        </authorList>
    </citation>
    <scope>NUCLEOTIDE SEQUENCE [LARGE SCALE GENOMIC DNA]</scope>
    <source>
        <strain evidence="2 3">CBS 763.97</strain>
    </source>
</reference>
<organism evidence="2 3">
    <name type="scientific">Aspergillus caelatus</name>
    <dbReference type="NCBI Taxonomy" id="61420"/>
    <lineage>
        <taxon>Eukaryota</taxon>
        <taxon>Fungi</taxon>
        <taxon>Dikarya</taxon>
        <taxon>Ascomycota</taxon>
        <taxon>Pezizomycotina</taxon>
        <taxon>Eurotiomycetes</taxon>
        <taxon>Eurotiomycetidae</taxon>
        <taxon>Eurotiales</taxon>
        <taxon>Aspergillaceae</taxon>
        <taxon>Aspergillus</taxon>
        <taxon>Aspergillus subgen. Circumdati</taxon>
    </lineage>
</organism>
<dbReference type="Proteomes" id="UP000326268">
    <property type="component" value="Unassembled WGS sequence"/>
</dbReference>
<keyword evidence="1" id="KW-0472">Membrane</keyword>
<keyword evidence="3" id="KW-1185">Reference proteome</keyword>
<name>A0A5N6ZZP6_9EURO</name>
<evidence type="ECO:0000256" key="1">
    <source>
        <dbReference type="SAM" id="Phobius"/>
    </source>
</evidence>
<keyword evidence="1" id="KW-1133">Transmembrane helix</keyword>
<dbReference type="RefSeq" id="XP_031926165.1">
    <property type="nucleotide sequence ID" value="XM_032067416.1"/>
</dbReference>
<evidence type="ECO:0000313" key="2">
    <source>
        <dbReference type="EMBL" id="KAE8363084.1"/>
    </source>
</evidence>